<evidence type="ECO:0000256" key="1">
    <source>
        <dbReference type="ARBA" id="ARBA00038101"/>
    </source>
</evidence>
<evidence type="ECO:0000259" key="3">
    <source>
        <dbReference type="PROSITE" id="PS50011"/>
    </source>
</evidence>
<dbReference type="InterPro" id="IPR006597">
    <property type="entry name" value="Sel1-like"/>
</dbReference>
<dbReference type="Gene3D" id="1.10.510.10">
    <property type="entry name" value="Transferase(Phosphotransferase) domain 1"/>
    <property type="match status" value="1"/>
</dbReference>
<dbReference type="SUPFAM" id="SSF56112">
    <property type="entry name" value="Protein kinase-like (PK-like)"/>
    <property type="match status" value="1"/>
</dbReference>
<dbReference type="Proteomes" id="UP001470230">
    <property type="component" value="Unassembled WGS sequence"/>
</dbReference>
<dbReference type="SMART" id="SM00028">
    <property type="entry name" value="TPR"/>
    <property type="match status" value="4"/>
</dbReference>
<dbReference type="EMBL" id="JAPFFF010000003">
    <property type="protein sequence ID" value="KAK8895251.1"/>
    <property type="molecule type" value="Genomic_DNA"/>
</dbReference>
<dbReference type="PROSITE" id="PS00108">
    <property type="entry name" value="PROTEIN_KINASE_ST"/>
    <property type="match status" value="1"/>
</dbReference>
<evidence type="ECO:0000313" key="4">
    <source>
        <dbReference type="EMBL" id="KAK8895251.1"/>
    </source>
</evidence>
<evidence type="ECO:0000313" key="5">
    <source>
        <dbReference type="Proteomes" id="UP001470230"/>
    </source>
</evidence>
<dbReference type="PROSITE" id="PS50005">
    <property type="entry name" value="TPR"/>
    <property type="match status" value="1"/>
</dbReference>
<proteinExistence type="inferred from homology"/>
<dbReference type="SUPFAM" id="SSF81901">
    <property type="entry name" value="HCP-like"/>
    <property type="match status" value="5"/>
</dbReference>
<name>A0ABR2KWS1_9EUKA</name>
<dbReference type="InterPro" id="IPR011009">
    <property type="entry name" value="Kinase-like_dom_sf"/>
</dbReference>
<comment type="similarity">
    <text evidence="1">Belongs to the sel-1 family.</text>
</comment>
<dbReference type="PANTHER" id="PTHR11102:SF160">
    <property type="entry name" value="ERAD-ASSOCIATED E3 UBIQUITIN-PROTEIN LIGASE COMPONENT HRD3"/>
    <property type="match status" value="1"/>
</dbReference>
<dbReference type="InterPro" id="IPR019734">
    <property type="entry name" value="TPR_rpt"/>
</dbReference>
<dbReference type="Pfam" id="PF00069">
    <property type="entry name" value="Pkinase"/>
    <property type="match status" value="1"/>
</dbReference>
<dbReference type="Pfam" id="PF08238">
    <property type="entry name" value="Sel1"/>
    <property type="match status" value="15"/>
</dbReference>
<reference evidence="4 5" key="1">
    <citation type="submission" date="2024-04" db="EMBL/GenBank/DDBJ databases">
        <title>Tritrichomonas musculus Genome.</title>
        <authorList>
            <person name="Alves-Ferreira E."/>
            <person name="Grigg M."/>
            <person name="Lorenzi H."/>
            <person name="Galac M."/>
        </authorList>
    </citation>
    <scope>NUCLEOTIDE SEQUENCE [LARGE SCALE GENOMIC DNA]</scope>
    <source>
        <strain evidence="4 5">EAF2021</strain>
    </source>
</reference>
<keyword evidence="2" id="KW-0802">TPR repeat</keyword>
<dbReference type="InterPro" id="IPR050767">
    <property type="entry name" value="Sel1_AlgK"/>
</dbReference>
<organism evidence="4 5">
    <name type="scientific">Tritrichomonas musculus</name>
    <dbReference type="NCBI Taxonomy" id="1915356"/>
    <lineage>
        <taxon>Eukaryota</taxon>
        <taxon>Metamonada</taxon>
        <taxon>Parabasalia</taxon>
        <taxon>Tritrichomonadida</taxon>
        <taxon>Tritrichomonadidae</taxon>
        <taxon>Tritrichomonas</taxon>
    </lineage>
</organism>
<evidence type="ECO:0000256" key="2">
    <source>
        <dbReference type="PROSITE-ProRule" id="PRU00339"/>
    </source>
</evidence>
<protein>
    <recommendedName>
        <fullName evidence="3">Protein kinase domain-containing protein</fullName>
    </recommendedName>
</protein>
<dbReference type="InterPro" id="IPR000719">
    <property type="entry name" value="Prot_kinase_dom"/>
</dbReference>
<dbReference type="PROSITE" id="PS50011">
    <property type="entry name" value="PROTEIN_KINASE_DOM"/>
    <property type="match status" value="1"/>
</dbReference>
<dbReference type="InterPro" id="IPR008271">
    <property type="entry name" value="Ser/Thr_kinase_AS"/>
</dbReference>
<accession>A0ABR2KWS1</accession>
<dbReference type="Gene3D" id="1.25.40.10">
    <property type="entry name" value="Tetratricopeptide repeat domain"/>
    <property type="match status" value="3"/>
</dbReference>
<gene>
    <name evidence="4" type="ORF">M9Y10_023693</name>
</gene>
<feature type="domain" description="Protein kinase" evidence="3">
    <location>
        <begin position="256"/>
        <end position="515"/>
    </location>
</feature>
<keyword evidence="5" id="KW-1185">Reference proteome</keyword>
<sequence length="1431" mass="168457">MEKSLFQDIPQKYQALKNKIFNELNSKVKSSIFEKIYSNFKISYYKHDLINVNENDQDTNNGSQNHVENFLYDYLRSFHLITYQQTTNSKREVINCIICCENNLFIIEQIYSSIMTRIIDKLKDQQISLVKVSYSTFEEVIKGPQDEEIKQFCRKFDKEIKSNHFIEYTISPIICYLIRSFFYPSSFFTDPSFFFFNDEDKLNEFNFQQKLYNLLFTKEKVDLIEFRQMIGEINTKNSEEKPSKTIQYFKDDDFIFLRNKYTDNSIFSLVIHIESLHIFMVKKPDFQKDIEKQIAHEIHFNENYGNRCMTTFYGFLREENTNEIIGFVYEYMNNDTLYSFLNSKENQNKIGTFYSFLFIIRLFESIEYLQEQNLIHRDIKPSNIFIDHNFIPYLSDYDRIRHPLDKEEKKPDQYTQDIGSLWYSSPEQDQGNNILFPTDIYSFGLMIYFIYEKKHMWAQTNNSYNINKKDKPLLLTKSSLKIKNLYLNCINFDQEKRPKIDAIKNILIQEMNPFNNLDELFDENEQIKSQQFVHYIYEYLHIQPMNSIELFLFIKKILQLKLILNMKNENDESTFYFNLGEIYSDGLFKNRLKSIKYYNLAAKLKNQQALMRLATFYYNEKDYKKAKQYFEFAADLNNSEALCNLGSLYFEGYGVKRDYLIAQKYYEKSIKIDNNLNSLFNLALLYEKGYGVKQDYSIARKYYELAGDQNDSASLLKLGCFYEQGLGVDKDYKKANEYYEAAANLNNSDALFNLGNCYYEGFGVDKDFVKAGHYFELAAKQNHLIALYQLGVFYEKGLGVDQSYSTALKYYKLSSLGGNDDATLMLGNLYFHGLGCKKDYFLALELFLKSAMKSNANAFYNIGLMFKNGLAVRKDYLKANEYFETAASLNFSKAYVAIGDLYKHGLGFNQDYIKAKEKYKLAANLDDDDAYLSLGSLYYNGFGVVKDILRSKYYFELAAKKGNSDALFNLGLMYYNGIGVEKDLIKALKYLKESGDHGNEYAFLFLGTLYLNVYKNYLKAKKFFELSAMQNNSSALLCLGYLYFFGFGVSRDYSKAIEFFILSAKQNNSIALYILGCLYSSVDIDFAKAIYYYLKCIEIHRGVFPSYNSKDHSIIYSFKSNSFYYHSCNELGLIYILIFQDKEKATEYIKIAGLNGYSFGQNNYGVFNQFFLQDKKFAEYMYESASNQHFAIAEYNLGNLKEEENLIDDCINYYIQASNDEDAPFIFLGKKYCDKQLEISKMFIICLANLNLTLFYFTLKKYEDAKKYFIKSLAKINSCNHQYKFRFKFDSQQKDIFLSLRLFVLNFPLFNLKNQPNFNYDDLMNEDKITFKTNSLIEIYILRQLLNVNEIKNFETEKPDDFFDFVIKNDKLKGLFALEIKLIIIIMKKILYTPPYPILFGKISIENRKETIKSFIENINSTFYDGFGLEI</sequence>
<dbReference type="PANTHER" id="PTHR11102">
    <property type="entry name" value="SEL-1-LIKE PROTEIN"/>
    <property type="match status" value="1"/>
</dbReference>
<feature type="repeat" description="TPR" evidence="2">
    <location>
        <begin position="607"/>
        <end position="640"/>
    </location>
</feature>
<dbReference type="CDD" id="cd00180">
    <property type="entry name" value="PKc"/>
    <property type="match status" value="1"/>
</dbReference>
<dbReference type="SMART" id="SM00220">
    <property type="entry name" value="S_TKc"/>
    <property type="match status" value="1"/>
</dbReference>
<comment type="caution">
    <text evidence="4">The sequence shown here is derived from an EMBL/GenBank/DDBJ whole genome shotgun (WGS) entry which is preliminary data.</text>
</comment>
<dbReference type="InterPro" id="IPR011990">
    <property type="entry name" value="TPR-like_helical_dom_sf"/>
</dbReference>
<dbReference type="SMART" id="SM00671">
    <property type="entry name" value="SEL1"/>
    <property type="match status" value="16"/>
</dbReference>